<gene>
    <name evidence="1" type="ORF">CACET_c16010</name>
</gene>
<keyword evidence="2" id="KW-1185">Reference proteome</keyword>
<accession>A0A0D8ICB1</accession>
<dbReference type="PATRIC" id="fig|84022.5.peg.3056"/>
<evidence type="ECO:0000313" key="2">
    <source>
        <dbReference type="Proteomes" id="UP000035704"/>
    </source>
</evidence>
<proteinExistence type="predicted"/>
<dbReference type="OrthoDB" id="1966479at2"/>
<dbReference type="AlphaFoldDB" id="A0A0D8ICB1"/>
<reference evidence="1 2" key="1">
    <citation type="submission" date="2014-10" db="EMBL/GenBank/DDBJ databases">
        <title>Genome sequence of Clostridium aceticum DSM 1496.</title>
        <authorList>
            <person name="Poehlein A."/>
            <person name="Schiel-Bengelsdorf B."/>
            <person name="Gottschalk G."/>
            <person name="Duerre P."/>
            <person name="Daniel R."/>
        </authorList>
    </citation>
    <scope>NUCLEOTIDE SEQUENCE [LARGE SCALE GENOMIC DNA]</scope>
    <source>
        <strain evidence="1 2">DSM 1496</strain>
    </source>
</reference>
<dbReference type="KEGG" id="cace:CACET_c16010"/>
<name>A0A0D8ICB1_9CLOT</name>
<dbReference type="EMBL" id="CP009687">
    <property type="protein sequence ID" value="AKL95050.1"/>
    <property type="molecule type" value="Genomic_DNA"/>
</dbReference>
<organism evidence="1 2">
    <name type="scientific">Clostridium aceticum</name>
    <dbReference type="NCBI Taxonomy" id="84022"/>
    <lineage>
        <taxon>Bacteria</taxon>
        <taxon>Bacillati</taxon>
        <taxon>Bacillota</taxon>
        <taxon>Clostridia</taxon>
        <taxon>Eubacteriales</taxon>
        <taxon>Clostridiaceae</taxon>
        <taxon>Clostridium</taxon>
    </lineage>
</organism>
<protein>
    <submittedName>
        <fullName evidence="1">Uncharacterized protein</fullName>
    </submittedName>
</protein>
<dbReference type="Proteomes" id="UP000035704">
    <property type="component" value="Chromosome"/>
</dbReference>
<dbReference type="RefSeq" id="WP_044823792.1">
    <property type="nucleotide sequence ID" value="NZ_CP009687.1"/>
</dbReference>
<sequence length="168" mass="19075">MRKNTMFKLFLLLIIPYLSGEIINRLINYGIALNSSILLSFSSVLLILLPFVSTAFWFWVGKQFGSLKMHRTKSFILGNSIWSILLGLHIWQFTFVQDINRNISISSISQHYVLGFVSWSTKAISLFTNTIQGTMVIRVAYLMMLIVFIIGFSNSSPTVQVGAKKLTK</sequence>
<evidence type="ECO:0000313" key="1">
    <source>
        <dbReference type="EMBL" id="AKL95050.1"/>
    </source>
</evidence>